<dbReference type="Proteomes" id="UP000236753">
    <property type="component" value="Unassembled WGS sequence"/>
</dbReference>
<evidence type="ECO:0000313" key="2">
    <source>
        <dbReference type="EMBL" id="SEF93317.1"/>
    </source>
</evidence>
<accession>A0A1H5W3E1</accession>
<dbReference type="AlphaFoldDB" id="A0A1H5W3E1"/>
<name>A0A1H5W3E1_9PROT</name>
<gene>
    <name evidence="2" type="ORF">SAMN05216334_1166</name>
</gene>
<feature type="transmembrane region" description="Helical" evidence="1">
    <location>
        <begin position="6"/>
        <end position="25"/>
    </location>
</feature>
<proteinExistence type="predicted"/>
<evidence type="ECO:0000256" key="1">
    <source>
        <dbReference type="SAM" id="Phobius"/>
    </source>
</evidence>
<sequence length="50" mass="5878">MRVMLIIGVGLVEGIFIIYFSENLISWFKEFDNTKYSWTGPFFTMCVVFS</sequence>
<keyword evidence="1" id="KW-0472">Membrane</keyword>
<keyword evidence="1" id="KW-0812">Transmembrane</keyword>
<evidence type="ECO:0000313" key="3">
    <source>
        <dbReference type="Proteomes" id="UP000236753"/>
    </source>
</evidence>
<protein>
    <submittedName>
        <fullName evidence="2">Uncharacterized protein</fullName>
    </submittedName>
</protein>
<keyword evidence="1" id="KW-1133">Transmembrane helix</keyword>
<reference evidence="2 3" key="1">
    <citation type="submission" date="2016-10" db="EMBL/GenBank/DDBJ databases">
        <authorList>
            <person name="de Groot N.N."/>
        </authorList>
    </citation>
    <scope>NUCLEOTIDE SEQUENCE [LARGE SCALE GENOMIC DNA]</scope>
    <source>
        <strain evidence="2 3">Nm13</strain>
    </source>
</reference>
<organism evidence="2 3">
    <name type="scientific">Nitrosomonas ureae</name>
    <dbReference type="NCBI Taxonomy" id="44577"/>
    <lineage>
        <taxon>Bacteria</taxon>
        <taxon>Pseudomonadati</taxon>
        <taxon>Pseudomonadota</taxon>
        <taxon>Betaproteobacteria</taxon>
        <taxon>Nitrosomonadales</taxon>
        <taxon>Nitrosomonadaceae</taxon>
        <taxon>Nitrosomonas</taxon>
    </lineage>
</organism>
<dbReference type="EMBL" id="FNUX01000016">
    <property type="protein sequence ID" value="SEF93317.1"/>
    <property type="molecule type" value="Genomic_DNA"/>
</dbReference>